<dbReference type="Gene3D" id="1.10.238.10">
    <property type="entry name" value="EF-hand"/>
    <property type="match status" value="1"/>
</dbReference>
<reference evidence="9" key="1">
    <citation type="submission" date="2022-07" db="EMBL/GenBank/DDBJ databases">
        <title>Genome analysis of Parmales, a sister group of diatoms, reveals the evolutionary specialization of diatoms from phago-mixotrophs to photoautotrophs.</title>
        <authorList>
            <person name="Ban H."/>
            <person name="Sato S."/>
            <person name="Yoshikawa S."/>
            <person name="Kazumasa Y."/>
            <person name="Nakamura Y."/>
            <person name="Ichinomiya M."/>
            <person name="Saitoh K."/>
            <person name="Sato N."/>
            <person name="Blanc-Mathieu R."/>
            <person name="Endo H."/>
            <person name="Kuwata A."/>
            <person name="Ogata H."/>
        </authorList>
    </citation>
    <scope>NUCLEOTIDE SEQUENCE</scope>
</reference>
<proteinExistence type="inferred from homology"/>
<dbReference type="CDD" id="cd00051">
    <property type="entry name" value="EFh"/>
    <property type="match status" value="1"/>
</dbReference>
<keyword evidence="5" id="KW-0106">Calcium</keyword>
<keyword evidence="4" id="KW-0677">Repeat</keyword>
<dbReference type="PANTHER" id="PTHR23055">
    <property type="entry name" value="CALCIUM BINDING PROTEINS"/>
    <property type="match status" value="1"/>
</dbReference>
<dbReference type="GO" id="GO:0005509">
    <property type="term" value="F:calcium ion binding"/>
    <property type="evidence" value="ECO:0007669"/>
    <property type="project" value="InterPro"/>
</dbReference>
<evidence type="ECO:0000256" key="4">
    <source>
        <dbReference type="ARBA" id="ARBA00022737"/>
    </source>
</evidence>
<comment type="similarity">
    <text evidence="1">Belongs to the recoverin family.</text>
</comment>
<evidence type="ECO:0000259" key="8">
    <source>
        <dbReference type="PROSITE" id="PS50222"/>
    </source>
</evidence>
<protein>
    <recommendedName>
        <fullName evidence="8">EF-hand domain-containing protein</fullName>
    </recommendedName>
</protein>
<evidence type="ECO:0000256" key="6">
    <source>
        <dbReference type="ARBA" id="ARBA00023288"/>
    </source>
</evidence>
<dbReference type="InterPro" id="IPR002048">
    <property type="entry name" value="EF_hand_dom"/>
</dbReference>
<evidence type="ECO:0000256" key="7">
    <source>
        <dbReference type="SAM" id="MobiDB-lite"/>
    </source>
</evidence>
<dbReference type="SUPFAM" id="SSF47473">
    <property type="entry name" value="EF-hand"/>
    <property type="match status" value="1"/>
</dbReference>
<feature type="domain" description="EF-hand" evidence="8">
    <location>
        <begin position="153"/>
        <end position="188"/>
    </location>
</feature>
<dbReference type="Pfam" id="PF13405">
    <property type="entry name" value="EF-hand_6"/>
    <property type="match status" value="1"/>
</dbReference>
<evidence type="ECO:0000256" key="3">
    <source>
        <dbReference type="ARBA" id="ARBA00022723"/>
    </source>
</evidence>
<evidence type="ECO:0000313" key="9">
    <source>
        <dbReference type="EMBL" id="GMH52969.1"/>
    </source>
</evidence>
<dbReference type="PANTHER" id="PTHR23055:SF178">
    <property type="entry name" value="NEUROCALCIN HOMOLOG"/>
    <property type="match status" value="1"/>
</dbReference>
<evidence type="ECO:0000256" key="2">
    <source>
        <dbReference type="ARBA" id="ARBA00022707"/>
    </source>
</evidence>
<feature type="region of interest" description="Disordered" evidence="7">
    <location>
        <begin position="37"/>
        <end position="59"/>
    </location>
</feature>
<dbReference type="SMART" id="SM00054">
    <property type="entry name" value="EFh"/>
    <property type="match status" value="1"/>
</dbReference>
<keyword evidence="10" id="KW-1185">Reference proteome</keyword>
<keyword evidence="6" id="KW-0449">Lipoprotein</keyword>
<evidence type="ECO:0000313" key="10">
    <source>
        <dbReference type="Proteomes" id="UP001165082"/>
    </source>
</evidence>
<keyword evidence="3" id="KW-0479">Metal-binding</keyword>
<accession>A0A9W7DQZ2</accession>
<organism evidence="9 10">
    <name type="scientific">Triparma retinervis</name>
    <dbReference type="NCBI Taxonomy" id="2557542"/>
    <lineage>
        <taxon>Eukaryota</taxon>
        <taxon>Sar</taxon>
        <taxon>Stramenopiles</taxon>
        <taxon>Ochrophyta</taxon>
        <taxon>Bolidophyceae</taxon>
        <taxon>Parmales</taxon>
        <taxon>Triparmaceae</taxon>
        <taxon>Triparma</taxon>
    </lineage>
</organism>
<dbReference type="PROSITE" id="PS50222">
    <property type="entry name" value="EF_HAND_2"/>
    <property type="match status" value="1"/>
</dbReference>
<dbReference type="OrthoDB" id="191686at2759"/>
<keyword evidence="2" id="KW-0519">Myristate</keyword>
<comment type="caution">
    <text evidence="9">The sequence shown here is derived from an EMBL/GenBank/DDBJ whole genome shotgun (WGS) entry which is preliminary data.</text>
</comment>
<dbReference type="Proteomes" id="UP001165082">
    <property type="component" value="Unassembled WGS sequence"/>
</dbReference>
<dbReference type="PROSITE" id="PS00018">
    <property type="entry name" value="EF_HAND_1"/>
    <property type="match status" value="1"/>
</dbReference>
<evidence type="ECO:0000256" key="1">
    <source>
        <dbReference type="ARBA" id="ARBA00006049"/>
    </source>
</evidence>
<sequence>MSPVGVKDTNRDIHYPLQILTAIPKYFEKKTYSLQWSTPTTTTQEPKQEAGQGEGWDGSHTSLAMRDKRMLVSTNVVHRVMNLFRKVATPGPVPSVTLPQYTSIIHHMFPPSHAPNQPYITKLVSLYQLYDGGRGFCTAREILTALTSISNVSKDAKLRAAFELHDSNGDGVISRSEMKQYLTSLFKMMQVRDPQVFENARVTVEEVAEATANGAVEEDGMDFQQFKTWFTEGGGAGGMVRTRAFL</sequence>
<dbReference type="AlphaFoldDB" id="A0A9W7DQZ2"/>
<name>A0A9W7DQZ2_9STRA</name>
<dbReference type="InterPro" id="IPR011992">
    <property type="entry name" value="EF-hand-dom_pair"/>
</dbReference>
<dbReference type="InterPro" id="IPR018247">
    <property type="entry name" value="EF_Hand_1_Ca_BS"/>
</dbReference>
<evidence type="ECO:0000256" key="5">
    <source>
        <dbReference type="ARBA" id="ARBA00022837"/>
    </source>
</evidence>
<dbReference type="EMBL" id="BRXZ01002041">
    <property type="protein sequence ID" value="GMH52969.1"/>
    <property type="molecule type" value="Genomic_DNA"/>
</dbReference>
<dbReference type="InterPro" id="IPR028846">
    <property type="entry name" value="Recoverin"/>
</dbReference>
<gene>
    <name evidence="9" type="ORF">TrRE_jg2908</name>
</gene>